<protein>
    <submittedName>
        <fullName evidence="1">Uncharacterized protein</fullName>
    </submittedName>
</protein>
<comment type="caution">
    <text evidence="1">The sequence shown here is derived from an EMBL/GenBank/DDBJ whole genome shotgun (WGS) entry which is preliminary data.</text>
</comment>
<proteinExistence type="predicted"/>
<gene>
    <name evidence="1" type="ORF">DF220_11105</name>
</gene>
<dbReference type="Proteomes" id="UP000244978">
    <property type="component" value="Unassembled WGS sequence"/>
</dbReference>
<reference evidence="2" key="1">
    <citation type="submission" date="2018-04" db="EMBL/GenBank/DDBJ databases">
        <authorList>
            <person name="Liu S."/>
            <person name="Wang Z."/>
            <person name="Li J."/>
        </authorList>
    </citation>
    <scope>NUCLEOTIDE SEQUENCE [LARGE SCALE GENOMIC DNA]</scope>
    <source>
        <strain evidence="2">S1194</strain>
    </source>
</reference>
<accession>A0A2U1T382</accession>
<evidence type="ECO:0000313" key="1">
    <source>
        <dbReference type="EMBL" id="PWB98318.1"/>
    </source>
</evidence>
<evidence type="ECO:0000313" key="2">
    <source>
        <dbReference type="Proteomes" id="UP000244978"/>
    </source>
</evidence>
<organism evidence="1 2">
    <name type="scientific">Homoserinimonas hongtaonis</name>
    <dbReference type="NCBI Taxonomy" id="2079791"/>
    <lineage>
        <taxon>Bacteria</taxon>
        <taxon>Bacillati</taxon>
        <taxon>Actinomycetota</taxon>
        <taxon>Actinomycetes</taxon>
        <taxon>Micrococcales</taxon>
        <taxon>Microbacteriaceae</taxon>
        <taxon>Homoserinimonas</taxon>
    </lineage>
</organism>
<dbReference type="AlphaFoldDB" id="A0A2U1T382"/>
<dbReference type="EMBL" id="QEEX01000001">
    <property type="protein sequence ID" value="PWB98318.1"/>
    <property type="molecule type" value="Genomic_DNA"/>
</dbReference>
<keyword evidence="2" id="KW-1185">Reference proteome</keyword>
<sequence>MGLTPGMGDGTPWDEYEPEARDLAAILQASGTITGAQVDAIWFRWFGQNTDAADAIATSLRSAAPRRPR</sequence>
<name>A0A2U1T382_9MICO</name>